<proteinExistence type="predicted"/>
<reference evidence="2 3" key="1">
    <citation type="submission" date="2019-06" db="EMBL/GenBank/DDBJ databases">
        <title>Sequencing the genomes of 1000 actinobacteria strains.</title>
        <authorList>
            <person name="Klenk H.-P."/>
        </authorList>
    </citation>
    <scope>NUCLEOTIDE SEQUENCE [LARGE SCALE GENOMIC DNA]</scope>
    <source>
        <strain evidence="2 3">DSM 41649</strain>
    </source>
</reference>
<dbReference type="SUPFAM" id="SSF47413">
    <property type="entry name" value="lambda repressor-like DNA-binding domains"/>
    <property type="match status" value="1"/>
</dbReference>
<dbReference type="InterPro" id="IPR010982">
    <property type="entry name" value="Lambda_DNA-bd_dom_sf"/>
</dbReference>
<dbReference type="Proteomes" id="UP000318416">
    <property type="component" value="Unassembled WGS sequence"/>
</dbReference>
<evidence type="ECO:0000313" key="3">
    <source>
        <dbReference type="Proteomes" id="UP000318416"/>
    </source>
</evidence>
<dbReference type="GO" id="GO:0003677">
    <property type="term" value="F:DNA binding"/>
    <property type="evidence" value="ECO:0007669"/>
    <property type="project" value="InterPro"/>
</dbReference>
<dbReference type="EMBL" id="VIVR01000001">
    <property type="protein sequence ID" value="TWE18714.1"/>
    <property type="molecule type" value="Genomic_DNA"/>
</dbReference>
<comment type="caution">
    <text evidence="2">The sequence shown here is derived from an EMBL/GenBank/DDBJ whole genome shotgun (WGS) entry which is preliminary data.</text>
</comment>
<dbReference type="OrthoDB" id="3680625at2"/>
<sequence>MDETAIARNLELQRQWYGAPMGDLCRDLCVSFGITQSALADVLGISPAMLSLVMRAQRARIANPDAAARLSTVIQLAQDARSGAVPPEAVAARLAEIRARTTPGQDSLGAPLTPSPPPGGSSADTERWFVRSLRDLLTSSADAADILDAAAAIEPRHPGIAEILRTCGAGRTDDAVALVQRLNVLR</sequence>
<feature type="region of interest" description="Disordered" evidence="1">
    <location>
        <begin position="102"/>
        <end position="125"/>
    </location>
</feature>
<dbReference type="RefSeq" id="WP_145792098.1">
    <property type="nucleotide sequence ID" value="NZ_BAAABR010000009.1"/>
</dbReference>
<accession>A0A561ESX0</accession>
<name>A0A561ESX0_9ACTN</name>
<evidence type="ECO:0000313" key="2">
    <source>
        <dbReference type="EMBL" id="TWE18714.1"/>
    </source>
</evidence>
<evidence type="ECO:0008006" key="4">
    <source>
        <dbReference type="Google" id="ProtNLM"/>
    </source>
</evidence>
<evidence type="ECO:0000256" key="1">
    <source>
        <dbReference type="SAM" id="MobiDB-lite"/>
    </source>
</evidence>
<protein>
    <recommendedName>
        <fullName evidence="4">Helix-turn-helix protein</fullName>
    </recommendedName>
</protein>
<dbReference type="AlphaFoldDB" id="A0A561ESX0"/>
<organism evidence="2 3">
    <name type="scientific">Kitasatospora atroaurantiaca</name>
    <dbReference type="NCBI Taxonomy" id="285545"/>
    <lineage>
        <taxon>Bacteria</taxon>
        <taxon>Bacillati</taxon>
        <taxon>Actinomycetota</taxon>
        <taxon>Actinomycetes</taxon>
        <taxon>Kitasatosporales</taxon>
        <taxon>Streptomycetaceae</taxon>
        <taxon>Kitasatospora</taxon>
    </lineage>
</organism>
<keyword evidence="3" id="KW-1185">Reference proteome</keyword>
<gene>
    <name evidence="2" type="ORF">FB465_3802</name>
</gene>